<dbReference type="RefSeq" id="WP_249316285.1">
    <property type="nucleotide sequence ID" value="NZ_JACRSR010000002.1"/>
</dbReference>
<dbReference type="EMBL" id="JACRSR010000002">
    <property type="protein sequence ID" value="MBC8531675.1"/>
    <property type="molecule type" value="Genomic_DNA"/>
</dbReference>
<protein>
    <submittedName>
        <fullName evidence="2">ABC-2 transporter permease</fullName>
    </submittedName>
</protein>
<dbReference type="Proteomes" id="UP000623172">
    <property type="component" value="Unassembled WGS sequence"/>
</dbReference>
<keyword evidence="1" id="KW-1133">Transmembrane helix</keyword>
<organism evidence="2 3">
    <name type="scientific">Gehongia tenuis</name>
    <dbReference type="NCBI Taxonomy" id="2763655"/>
    <lineage>
        <taxon>Bacteria</taxon>
        <taxon>Bacillati</taxon>
        <taxon>Bacillota</taxon>
        <taxon>Clostridia</taxon>
        <taxon>Christensenellales</taxon>
        <taxon>Christensenellaceae</taxon>
        <taxon>Gehongia</taxon>
    </lineage>
</organism>
<evidence type="ECO:0000313" key="2">
    <source>
        <dbReference type="EMBL" id="MBC8531675.1"/>
    </source>
</evidence>
<gene>
    <name evidence="2" type="ORF">H8696_07410</name>
</gene>
<feature type="transmembrane region" description="Helical" evidence="1">
    <location>
        <begin position="182"/>
        <end position="201"/>
    </location>
</feature>
<feature type="transmembrane region" description="Helical" evidence="1">
    <location>
        <begin position="144"/>
        <end position="162"/>
    </location>
</feature>
<name>A0A926D7A5_9FIRM</name>
<proteinExistence type="predicted"/>
<dbReference type="PANTHER" id="PTHR41309:SF2">
    <property type="entry name" value="MEMBRANE PROTEIN"/>
    <property type="match status" value="1"/>
</dbReference>
<dbReference type="AlphaFoldDB" id="A0A926D7A5"/>
<evidence type="ECO:0000256" key="1">
    <source>
        <dbReference type="SAM" id="Phobius"/>
    </source>
</evidence>
<reference evidence="2" key="1">
    <citation type="submission" date="2020-08" db="EMBL/GenBank/DDBJ databases">
        <title>Genome public.</title>
        <authorList>
            <person name="Liu C."/>
            <person name="Sun Q."/>
        </authorList>
    </citation>
    <scope>NUCLEOTIDE SEQUENCE</scope>
    <source>
        <strain evidence="2">NSJ-53</strain>
    </source>
</reference>
<dbReference type="Pfam" id="PF13346">
    <property type="entry name" value="ABC2_membrane_5"/>
    <property type="match status" value="1"/>
</dbReference>
<accession>A0A926D7A5</accession>
<dbReference type="InterPro" id="IPR025699">
    <property type="entry name" value="ABC2_memb-like"/>
</dbReference>
<comment type="caution">
    <text evidence="2">The sequence shown here is derived from an EMBL/GenBank/DDBJ whole genome shotgun (WGS) entry which is preliminary data.</text>
</comment>
<dbReference type="PANTHER" id="PTHR41309">
    <property type="entry name" value="MEMBRANE PROTEIN-RELATED"/>
    <property type="match status" value="1"/>
</dbReference>
<keyword evidence="1" id="KW-0472">Membrane</keyword>
<feature type="transmembrane region" description="Helical" evidence="1">
    <location>
        <begin position="114"/>
        <end position="137"/>
    </location>
</feature>
<feature type="transmembrane region" description="Helical" evidence="1">
    <location>
        <begin position="38"/>
        <end position="57"/>
    </location>
</feature>
<keyword evidence="3" id="KW-1185">Reference proteome</keyword>
<keyword evidence="1" id="KW-0812">Transmembrane</keyword>
<feature type="transmembrane region" description="Helical" evidence="1">
    <location>
        <begin position="12"/>
        <end position="32"/>
    </location>
</feature>
<sequence length="206" mass="22915">MKGLILKDFINLRKYVLLMLGAAAIYAVLAFVNEDMSFLTAFLVIFSAMLPITSFAYDDMAKWDAYALSAPVSRRDVVLSKYIFAFLCLLIGAVVALLFVLFTSSLQGIAGDEQWVVVYTTFVLGIAYIAILLPLLFKFGAEKGRYMGIAVLFGPFLIFMLLKNAGMPMPSDKEFFTLLSWAPLAAAALYVLSFFVSKAIYRKKEI</sequence>
<feature type="transmembrane region" description="Helical" evidence="1">
    <location>
        <begin position="78"/>
        <end position="102"/>
    </location>
</feature>
<evidence type="ECO:0000313" key="3">
    <source>
        <dbReference type="Proteomes" id="UP000623172"/>
    </source>
</evidence>